<protein>
    <submittedName>
        <fullName evidence="3">Uncharacterized protein</fullName>
    </submittedName>
</protein>
<evidence type="ECO:0000313" key="4">
    <source>
        <dbReference type="Proteomes" id="UP000572722"/>
    </source>
</evidence>
<comment type="caution">
    <text evidence="3">The sequence shown here is derived from an EMBL/GenBank/DDBJ whole genome shotgun (WGS) entry which is preliminary data.</text>
</comment>
<feature type="transmembrane region" description="Helical" evidence="2">
    <location>
        <begin position="24"/>
        <end position="43"/>
    </location>
</feature>
<dbReference type="RefSeq" id="WP_171321762.1">
    <property type="nucleotide sequence ID" value="NZ_JAKETU010000003.1"/>
</dbReference>
<name>A0AAE5LHX1_9VIBR</name>
<organism evidence="3 4">
    <name type="scientific">Vibrio tubiashii</name>
    <dbReference type="NCBI Taxonomy" id="29498"/>
    <lineage>
        <taxon>Bacteria</taxon>
        <taxon>Pseudomonadati</taxon>
        <taxon>Pseudomonadota</taxon>
        <taxon>Gammaproteobacteria</taxon>
        <taxon>Vibrionales</taxon>
        <taxon>Vibrionaceae</taxon>
        <taxon>Vibrio</taxon>
        <taxon>Vibrio oreintalis group</taxon>
    </lineage>
</organism>
<keyword evidence="2" id="KW-1133">Transmembrane helix</keyword>
<reference evidence="3 4" key="1">
    <citation type="submission" date="2019-08" db="EMBL/GenBank/DDBJ databases">
        <title>Draft genome sequencing and comparative genomics of hatchery-associated Vibrios.</title>
        <authorList>
            <person name="Kehlet-Delgado H."/>
            <person name="Mueller R.S."/>
        </authorList>
    </citation>
    <scope>NUCLEOTIDE SEQUENCE [LARGE SCALE GENOMIC DNA]</scope>
    <source>
        <strain evidence="3 4">01-65-5-1</strain>
    </source>
</reference>
<dbReference type="AlphaFoldDB" id="A0AAE5LHX1"/>
<keyword evidence="2" id="KW-0812">Transmembrane</keyword>
<gene>
    <name evidence="3" type="ORF">F0237_09875</name>
</gene>
<evidence type="ECO:0000256" key="1">
    <source>
        <dbReference type="SAM" id="MobiDB-lite"/>
    </source>
</evidence>
<evidence type="ECO:0000256" key="2">
    <source>
        <dbReference type="SAM" id="Phobius"/>
    </source>
</evidence>
<feature type="region of interest" description="Disordered" evidence="1">
    <location>
        <begin position="63"/>
        <end position="83"/>
    </location>
</feature>
<accession>A0AAE5LHX1</accession>
<proteinExistence type="predicted"/>
<dbReference type="EMBL" id="VTXO01000003">
    <property type="protein sequence ID" value="NOI80971.1"/>
    <property type="molecule type" value="Genomic_DNA"/>
</dbReference>
<sequence>MITHTRVLDKHATHFFDENDKQRGVFLASSVILSLCIWLFTALQTHYSSSEATQKAIARQRNHLPDHQRQGAFSPRQFGLFCD</sequence>
<keyword evidence="2" id="KW-0472">Membrane</keyword>
<dbReference type="Proteomes" id="UP000572722">
    <property type="component" value="Unassembled WGS sequence"/>
</dbReference>
<evidence type="ECO:0000313" key="3">
    <source>
        <dbReference type="EMBL" id="NOI80971.1"/>
    </source>
</evidence>